<feature type="region of interest" description="Disordered" evidence="2">
    <location>
        <begin position="90"/>
        <end position="165"/>
    </location>
</feature>
<dbReference type="Proteomes" id="UP000324222">
    <property type="component" value="Unassembled WGS sequence"/>
</dbReference>
<feature type="coiled-coil region" evidence="1">
    <location>
        <begin position="46"/>
        <end position="73"/>
    </location>
</feature>
<evidence type="ECO:0000313" key="4">
    <source>
        <dbReference type="Proteomes" id="UP000324222"/>
    </source>
</evidence>
<keyword evidence="4" id="KW-1185">Reference proteome</keyword>
<keyword evidence="1" id="KW-0175">Coiled coil</keyword>
<protein>
    <submittedName>
        <fullName evidence="3">Uncharacterized protein</fullName>
    </submittedName>
</protein>
<accession>A0A5B7HYJ1</accession>
<evidence type="ECO:0000256" key="2">
    <source>
        <dbReference type="SAM" id="MobiDB-lite"/>
    </source>
</evidence>
<sequence length="165" mass="18159">MDLEAVKVLLESQERTFRATLDLLMEQINSRIKATEDTVGELVKSLEFSHAEIHDLKNEVKMLRKEDSEKQATIDGLRVKVAESERRLNYQEDYSRRNNVRINRTDQLSPNTTAASPQDGDDSLVPGAASDTVEGATGADNLADTTVQRAVGEGATPKVSTGNKD</sequence>
<feature type="compositionally biased region" description="Polar residues" evidence="2">
    <location>
        <begin position="100"/>
        <end position="116"/>
    </location>
</feature>
<gene>
    <name evidence="3" type="ORF">E2C01_070885</name>
</gene>
<comment type="caution">
    <text evidence="3">The sequence shown here is derived from an EMBL/GenBank/DDBJ whole genome shotgun (WGS) entry which is preliminary data.</text>
</comment>
<evidence type="ECO:0000313" key="3">
    <source>
        <dbReference type="EMBL" id="MPC76472.1"/>
    </source>
</evidence>
<dbReference type="AlphaFoldDB" id="A0A5B7HYJ1"/>
<name>A0A5B7HYJ1_PORTR</name>
<organism evidence="3 4">
    <name type="scientific">Portunus trituberculatus</name>
    <name type="common">Swimming crab</name>
    <name type="synonym">Neptunus trituberculatus</name>
    <dbReference type="NCBI Taxonomy" id="210409"/>
    <lineage>
        <taxon>Eukaryota</taxon>
        <taxon>Metazoa</taxon>
        <taxon>Ecdysozoa</taxon>
        <taxon>Arthropoda</taxon>
        <taxon>Crustacea</taxon>
        <taxon>Multicrustacea</taxon>
        <taxon>Malacostraca</taxon>
        <taxon>Eumalacostraca</taxon>
        <taxon>Eucarida</taxon>
        <taxon>Decapoda</taxon>
        <taxon>Pleocyemata</taxon>
        <taxon>Brachyura</taxon>
        <taxon>Eubrachyura</taxon>
        <taxon>Portunoidea</taxon>
        <taxon>Portunidae</taxon>
        <taxon>Portuninae</taxon>
        <taxon>Portunus</taxon>
    </lineage>
</organism>
<proteinExistence type="predicted"/>
<dbReference type="EMBL" id="VSRR010043459">
    <property type="protein sequence ID" value="MPC76472.1"/>
    <property type="molecule type" value="Genomic_DNA"/>
</dbReference>
<reference evidence="3 4" key="1">
    <citation type="submission" date="2019-05" db="EMBL/GenBank/DDBJ databases">
        <title>Another draft genome of Portunus trituberculatus and its Hox gene families provides insights of decapod evolution.</title>
        <authorList>
            <person name="Jeong J.-H."/>
            <person name="Song I."/>
            <person name="Kim S."/>
            <person name="Choi T."/>
            <person name="Kim D."/>
            <person name="Ryu S."/>
            <person name="Kim W."/>
        </authorList>
    </citation>
    <scope>NUCLEOTIDE SEQUENCE [LARGE SCALE GENOMIC DNA]</scope>
    <source>
        <tissue evidence="3">Muscle</tissue>
    </source>
</reference>
<evidence type="ECO:0000256" key="1">
    <source>
        <dbReference type="SAM" id="Coils"/>
    </source>
</evidence>